<reference evidence="1 2" key="1">
    <citation type="submission" date="2019-06" db="EMBL/GenBank/DDBJ databases">
        <title>Persicimonas caeni gen. nov., sp. nov., a predatory bacterium isolated from solar saltern.</title>
        <authorList>
            <person name="Wang S."/>
        </authorList>
    </citation>
    <scope>NUCLEOTIDE SEQUENCE [LARGE SCALE GENOMIC DNA]</scope>
    <source>
        <strain evidence="1 2">YN101</strain>
    </source>
</reference>
<evidence type="ECO:0000313" key="1">
    <source>
        <dbReference type="EMBL" id="QDG51598.1"/>
    </source>
</evidence>
<dbReference type="RefSeq" id="WP_141198078.1">
    <property type="nucleotide sequence ID" value="NZ_CP041186.1"/>
</dbReference>
<dbReference type="OrthoDB" id="5476155at2"/>
<accession>A0A4Y6PTG8</accession>
<dbReference type="EMBL" id="CP041186">
    <property type="protein sequence ID" value="QDG51598.1"/>
    <property type="molecule type" value="Genomic_DNA"/>
</dbReference>
<sequence length="1117" mass="123556">MEQNERFANVFRLLVVAAVAGLAATSLGCTQEYDFERAEYQRGTLGEELFGVWHKDAKRAAEKREQKTQMLVRNRHDFVTAVDTIAPPDKLGEVDRFLQDVLALIDDGLMQGLTRKLRVVFLQAAADTGLMEALAIENRPHPEDFLSPVNGKNFLGHLLGYPRMSEVATRTTDILLSSDGVDRQGNAALSESTALSDLMGSLTISLREEQHIEARDTIAFSMKTVLVSEDLRFNLQGSEPLWAVQYDRRGIPMVKKTSSGLPVPFVDSDGDGLADVDSDGNFVLSTGESRDVPPFETRTNEQSLLNRDTYGRGSAAGGDYVFEYVDLSKTGLHFMTRQLGQLTQRGILWDMVDAAPAVLGPREVKSDAQGPFAGYSADNPVTDLMYSLLHTLDIDRLDEVLASLADFMDESSSELAGVMFALDEAAEIMDSHPDAGMEDNETVAHDLLPVLERIAADPELWQDFFWALRQPVSRYTGEPLVTLVQHRDQNPAVPAKDGPYDSCFQDCKARFPTFDSFDDGNPQSCRERYAPQRALQRYQCIRACPISEVFSEPMDFDAPEAVSNRSMLQRLMHLLRDAHQTPYGLAIVEPGWLSSLPPLIDLPDSAGAMVRSIGGELDLADYVAEIDGLQPLIDLIGGASSVAGLVSTLSPLLGAKLDRRATPDQITRLFNLPELTGSIAGVDLEVDPPVCKDGYAMSQHHADILYASEASGLYDTMAPLACAFSKHDKEALLGEMFTVMHNHYSSRTDLYSTANGATSPMKGANLRSYEPALAEILQRGTLFEALYRLSVAADRFKSDSGIDFNEQLRLLVHNATRTDDGFTGRNGEAMITLADGRTVRELSRLHLLMEAADQMSERVENNPAAEAAFENMMGALYDVMLAAEWPDGEQPRFQDPGSIALTAKLTRHLSEKAAEARQQGRLTEWLTDEQMQNVVDMWNSRTLPALVDLSEELASSQENKALTDDLMTYLLGAQAGRNQAAMAAYVLMVYTLHQDTWVPLSHFLATVLDPNRDWEVEPYGKLPLTSHVLQLLRDSVERDTEGHGLDMFERGFSNRPDGSVPFGTVFGIVADYFRVDPASQQPYSAEDYEQVFRELAAWLGDDVHGIEQLYDIVRGIE</sequence>
<dbReference type="AlphaFoldDB" id="A0A4Y6PTG8"/>
<protein>
    <submittedName>
        <fullName evidence="1">Uncharacterized protein</fullName>
    </submittedName>
</protein>
<keyword evidence="2" id="KW-1185">Reference proteome</keyword>
<name>A0A4Y6PTG8_PERCE</name>
<evidence type="ECO:0000313" key="2">
    <source>
        <dbReference type="Proteomes" id="UP000315995"/>
    </source>
</evidence>
<proteinExistence type="predicted"/>
<dbReference type="Proteomes" id="UP000315995">
    <property type="component" value="Chromosome"/>
</dbReference>
<accession>A0A5B8YAV4</accession>
<dbReference type="PROSITE" id="PS51257">
    <property type="entry name" value="PROKAR_LIPOPROTEIN"/>
    <property type="match status" value="1"/>
</dbReference>
<gene>
    <name evidence="1" type="ORF">FIV42_12825</name>
</gene>
<organism evidence="1 2">
    <name type="scientific">Persicimonas caeni</name>
    <dbReference type="NCBI Taxonomy" id="2292766"/>
    <lineage>
        <taxon>Bacteria</taxon>
        <taxon>Deltaproteobacteria</taxon>
        <taxon>Bradymonadales</taxon>
        <taxon>Bradymonadaceae</taxon>
        <taxon>Persicimonas</taxon>
    </lineage>
</organism>